<dbReference type="AlphaFoldDB" id="A0A7J0F963"/>
<keyword evidence="2" id="KW-1185">Reference proteome</keyword>
<evidence type="ECO:0000313" key="1">
    <source>
        <dbReference type="EMBL" id="GFY94956.1"/>
    </source>
</evidence>
<dbReference type="OrthoDB" id="1888797at2759"/>
<organism evidence="1 2">
    <name type="scientific">Actinidia rufa</name>
    <dbReference type="NCBI Taxonomy" id="165716"/>
    <lineage>
        <taxon>Eukaryota</taxon>
        <taxon>Viridiplantae</taxon>
        <taxon>Streptophyta</taxon>
        <taxon>Embryophyta</taxon>
        <taxon>Tracheophyta</taxon>
        <taxon>Spermatophyta</taxon>
        <taxon>Magnoliopsida</taxon>
        <taxon>eudicotyledons</taxon>
        <taxon>Gunneridae</taxon>
        <taxon>Pentapetalae</taxon>
        <taxon>asterids</taxon>
        <taxon>Ericales</taxon>
        <taxon>Actinidiaceae</taxon>
        <taxon>Actinidia</taxon>
    </lineage>
</organism>
<accession>A0A7J0F963</accession>
<sequence length="200" mass="22557">MENSSYSWFLFLKGLKSKEWIRIMCRVKRIGKNKLAVKITLFSRGVNGFWAAVNGLPCDTHLPDPDMYIDEIDWNPRLDPEMIMDLDREYFNPDDGRDNTMHNSVGRPLCRGKPAISSQNVGPAKEKGWGIAVGNSWGGDPRKTNVHESRNFNSVDAPCARTLHQGNGCGNDKGWGNCGDRNWGWKQSGNHNSEPKYLGF</sequence>
<protein>
    <submittedName>
        <fullName evidence="1">Uncharacterized protein</fullName>
    </submittedName>
</protein>
<reference evidence="1 2" key="1">
    <citation type="submission" date="2019-07" db="EMBL/GenBank/DDBJ databases">
        <title>De Novo Assembly of kiwifruit Actinidia rufa.</title>
        <authorList>
            <person name="Sugita-Konishi S."/>
            <person name="Sato K."/>
            <person name="Mori E."/>
            <person name="Abe Y."/>
            <person name="Kisaki G."/>
            <person name="Hamano K."/>
            <person name="Suezawa K."/>
            <person name="Otani M."/>
            <person name="Fukuda T."/>
            <person name="Manabe T."/>
            <person name="Gomi K."/>
            <person name="Tabuchi M."/>
            <person name="Akimitsu K."/>
            <person name="Kataoka I."/>
        </authorList>
    </citation>
    <scope>NUCLEOTIDE SEQUENCE [LARGE SCALE GENOMIC DNA]</scope>
    <source>
        <strain evidence="2">cv. Fuchu</strain>
    </source>
</reference>
<proteinExistence type="predicted"/>
<gene>
    <name evidence="1" type="ORF">Acr_10g0003410</name>
</gene>
<dbReference type="PANTHER" id="PTHR34567:SF9">
    <property type="entry name" value="CONTAINING PROTEIN, PUTATIVE-RELATED"/>
    <property type="match status" value="1"/>
</dbReference>
<name>A0A7J0F963_9ERIC</name>
<evidence type="ECO:0000313" key="2">
    <source>
        <dbReference type="Proteomes" id="UP000585474"/>
    </source>
</evidence>
<comment type="caution">
    <text evidence="1">The sequence shown here is derived from an EMBL/GenBank/DDBJ whole genome shotgun (WGS) entry which is preliminary data.</text>
</comment>
<dbReference type="PANTHER" id="PTHR34567">
    <property type="entry name" value="FK506-BINDING-LIKE PROTEIN"/>
    <property type="match status" value="1"/>
</dbReference>
<dbReference type="Proteomes" id="UP000585474">
    <property type="component" value="Unassembled WGS sequence"/>
</dbReference>
<dbReference type="EMBL" id="BJWL01000010">
    <property type="protein sequence ID" value="GFY94956.1"/>
    <property type="molecule type" value="Genomic_DNA"/>
</dbReference>